<comment type="caution">
    <text evidence="5">The sequence shown here is derived from an EMBL/GenBank/DDBJ whole genome shotgun (WGS) entry which is preliminary data.</text>
</comment>
<dbReference type="PANTHER" id="PTHR42756">
    <property type="entry name" value="TRANSCRIPTIONAL REGULATOR, MARR"/>
    <property type="match status" value="1"/>
</dbReference>
<dbReference type="InterPro" id="IPR036390">
    <property type="entry name" value="WH_DNA-bd_sf"/>
</dbReference>
<keyword evidence="1" id="KW-0805">Transcription regulation</keyword>
<evidence type="ECO:0000256" key="2">
    <source>
        <dbReference type="ARBA" id="ARBA00023125"/>
    </source>
</evidence>
<evidence type="ECO:0000256" key="1">
    <source>
        <dbReference type="ARBA" id="ARBA00023015"/>
    </source>
</evidence>
<dbReference type="Pfam" id="PF12802">
    <property type="entry name" value="MarR_2"/>
    <property type="match status" value="1"/>
</dbReference>
<keyword evidence="3" id="KW-0804">Transcription</keyword>
<evidence type="ECO:0000313" key="6">
    <source>
        <dbReference type="Proteomes" id="UP000284779"/>
    </source>
</evidence>
<dbReference type="InterPro" id="IPR000835">
    <property type="entry name" value="HTH_MarR-typ"/>
</dbReference>
<dbReference type="PROSITE" id="PS50995">
    <property type="entry name" value="HTH_MARR_2"/>
    <property type="match status" value="1"/>
</dbReference>
<gene>
    <name evidence="5" type="ORF">DW944_04995</name>
</gene>
<name>A0A413R9L1_9FIRM</name>
<proteinExistence type="predicted"/>
<dbReference type="SUPFAM" id="SSF46785">
    <property type="entry name" value="Winged helix' DNA-binding domain"/>
    <property type="match status" value="1"/>
</dbReference>
<evidence type="ECO:0000313" key="5">
    <source>
        <dbReference type="EMBL" id="RHA19093.1"/>
    </source>
</evidence>
<organism evidence="5 6">
    <name type="scientific">Eubacterium ventriosum</name>
    <dbReference type="NCBI Taxonomy" id="39496"/>
    <lineage>
        <taxon>Bacteria</taxon>
        <taxon>Bacillati</taxon>
        <taxon>Bacillota</taxon>
        <taxon>Clostridia</taxon>
        <taxon>Eubacteriales</taxon>
        <taxon>Eubacteriaceae</taxon>
        <taxon>Eubacterium</taxon>
    </lineage>
</organism>
<reference evidence="5 6" key="1">
    <citation type="submission" date="2018-08" db="EMBL/GenBank/DDBJ databases">
        <title>A genome reference for cultivated species of the human gut microbiota.</title>
        <authorList>
            <person name="Zou Y."/>
            <person name="Xue W."/>
            <person name="Luo G."/>
        </authorList>
    </citation>
    <scope>NUCLEOTIDE SEQUENCE [LARGE SCALE GENOMIC DNA]</scope>
    <source>
        <strain evidence="5 6">AM44-11BH</strain>
    </source>
</reference>
<dbReference type="Proteomes" id="UP000284779">
    <property type="component" value="Unassembled WGS sequence"/>
</dbReference>
<protein>
    <submittedName>
        <fullName evidence="5">MarR family transcriptional regulator</fullName>
    </submittedName>
</protein>
<dbReference type="GO" id="GO:0003700">
    <property type="term" value="F:DNA-binding transcription factor activity"/>
    <property type="evidence" value="ECO:0007669"/>
    <property type="project" value="InterPro"/>
</dbReference>
<dbReference type="AlphaFoldDB" id="A0A413R9L1"/>
<dbReference type="SMART" id="SM00347">
    <property type="entry name" value="HTH_MARR"/>
    <property type="match status" value="1"/>
</dbReference>
<dbReference type="Gene3D" id="1.10.10.10">
    <property type="entry name" value="Winged helix-like DNA-binding domain superfamily/Winged helix DNA-binding domain"/>
    <property type="match status" value="1"/>
</dbReference>
<dbReference type="RefSeq" id="WP_117900846.1">
    <property type="nucleotide sequence ID" value="NZ_CAUBDO010000007.1"/>
</dbReference>
<dbReference type="PROSITE" id="PS01117">
    <property type="entry name" value="HTH_MARR_1"/>
    <property type="match status" value="1"/>
</dbReference>
<dbReference type="InterPro" id="IPR036388">
    <property type="entry name" value="WH-like_DNA-bd_sf"/>
</dbReference>
<dbReference type="PANTHER" id="PTHR42756:SF1">
    <property type="entry name" value="TRANSCRIPTIONAL REPRESSOR OF EMRAB OPERON"/>
    <property type="match status" value="1"/>
</dbReference>
<dbReference type="InterPro" id="IPR023187">
    <property type="entry name" value="Tscrpt_reg_MarR-type_CS"/>
</dbReference>
<keyword evidence="2" id="KW-0238">DNA-binding</keyword>
<evidence type="ECO:0000259" key="4">
    <source>
        <dbReference type="PROSITE" id="PS50995"/>
    </source>
</evidence>
<dbReference type="PRINTS" id="PR00598">
    <property type="entry name" value="HTHMARR"/>
</dbReference>
<accession>A0A413R9L1</accession>
<dbReference type="GO" id="GO:0003677">
    <property type="term" value="F:DNA binding"/>
    <property type="evidence" value="ECO:0007669"/>
    <property type="project" value="UniProtKB-KW"/>
</dbReference>
<keyword evidence="6" id="KW-1185">Reference proteome</keyword>
<feature type="domain" description="HTH marR-type" evidence="4">
    <location>
        <begin position="1"/>
        <end position="135"/>
    </location>
</feature>
<sequence length="159" mass="18812">MGHLGHKIKLIDRQFRSRMDKNLENLGITTAQMNVLCYMEHHAERNVTQKQLSEAFNVKHSTMAGILQRMVEKDLLEIRPNPDNKKFKNIFLTEKAKSIQDKASAYREYTESVVIKDFTPDEKEYFEKTLFKVFHNLLNDSSLSQEEKDLIERRFMEND</sequence>
<dbReference type="EMBL" id="QSFD01000004">
    <property type="protein sequence ID" value="RHA19093.1"/>
    <property type="molecule type" value="Genomic_DNA"/>
</dbReference>
<evidence type="ECO:0000256" key="3">
    <source>
        <dbReference type="ARBA" id="ARBA00023163"/>
    </source>
</evidence>